<evidence type="ECO:0000256" key="1">
    <source>
        <dbReference type="SAM" id="Phobius"/>
    </source>
</evidence>
<keyword evidence="3" id="KW-1185">Reference proteome</keyword>
<name>A0A5K7YV25_9BACT</name>
<proteinExistence type="predicted"/>
<dbReference type="KEGG" id="dalk:DSCA_61000"/>
<keyword evidence="1" id="KW-1133">Transmembrane helix</keyword>
<evidence type="ECO:0000313" key="2">
    <source>
        <dbReference type="EMBL" id="BBO72170.1"/>
    </source>
</evidence>
<sequence>MHPYFKVLITIVAIVVTFVKCREIKDKRKRIIVIMALLLAISTFSNRSIYWFLYWDGPYYGQVVDADTGEPIKGASVAGIWKFEGFILFITSLTHFANAKETVTDAEGKFTIPLTSIWPPVVKEKTSPMDRNNQFLSEPLPSLFSDSLTSNSLVPACVFGRERQRVWITRLHQTSIRID</sequence>
<accession>A0A5K7YV25</accession>
<dbReference type="Gene3D" id="2.60.40.1120">
    <property type="entry name" value="Carboxypeptidase-like, regulatory domain"/>
    <property type="match status" value="1"/>
</dbReference>
<organism evidence="2 3">
    <name type="scientific">Desulfosarcina alkanivorans</name>
    <dbReference type="NCBI Taxonomy" id="571177"/>
    <lineage>
        <taxon>Bacteria</taxon>
        <taxon>Pseudomonadati</taxon>
        <taxon>Thermodesulfobacteriota</taxon>
        <taxon>Desulfobacteria</taxon>
        <taxon>Desulfobacterales</taxon>
        <taxon>Desulfosarcinaceae</taxon>
        <taxon>Desulfosarcina</taxon>
    </lineage>
</organism>
<gene>
    <name evidence="2" type="ORF">DSCA_61000</name>
</gene>
<reference evidence="2 3" key="1">
    <citation type="submission" date="2019-11" db="EMBL/GenBank/DDBJ databases">
        <title>Comparative genomics of hydrocarbon-degrading Desulfosarcina strains.</title>
        <authorList>
            <person name="Watanabe M."/>
            <person name="Kojima H."/>
            <person name="Fukui M."/>
        </authorList>
    </citation>
    <scope>NUCLEOTIDE SEQUENCE [LARGE SCALE GENOMIC DNA]</scope>
    <source>
        <strain evidence="2 3">PL12</strain>
    </source>
</reference>
<dbReference type="OrthoDB" id="5427033at2"/>
<keyword evidence="1" id="KW-0812">Transmembrane</keyword>
<feature type="transmembrane region" description="Helical" evidence="1">
    <location>
        <begin position="31"/>
        <end position="53"/>
    </location>
</feature>
<keyword evidence="1" id="KW-0472">Membrane</keyword>
<dbReference type="AlphaFoldDB" id="A0A5K7YV25"/>
<protein>
    <recommendedName>
        <fullName evidence="4">Carboxypeptidase regulatory-like domain-containing protein</fullName>
    </recommendedName>
</protein>
<evidence type="ECO:0000313" key="3">
    <source>
        <dbReference type="Proteomes" id="UP000427906"/>
    </source>
</evidence>
<dbReference type="Proteomes" id="UP000427906">
    <property type="component" value="Chromosome"/>
</dbReference>
<dbReference type="EMBL" id="AP021874">
    <property type="protein sequence ID" value="BBO72170.1"/>
    <property type="molecule type" value="Genomic_DNA"/>
</dbReference>
<evidence type="ECO:0008006" key="4">
    <source>
        <dbReference type="Google" id="ProtNLM"/>
    </source>
</evidence>
<dbReference type="RefSeq" id="WP_155319911.1">
    <property type="nucleotide sequence ID" value="NZ_AP021874.1"/>
</dbReference>